<protein>
    <submittedName>
        <fullName evidence="1">Uncharacterized protein</fullName>
    </submittedName>
</protein>
<proteinExistence type="predicted"/>
<dbReference type="AlphaFoldDB" id="A0A850PCE5"/>
<name>A0A850PCE5_9PROT</name>
<sequence>MTGLLRRVWQRRVRPRSAGVFVTHVRGAAVERHFQRLLRESGHLIDWHFVLNDGDMPAPQTDLPVAPPERIMPARYAQMLANGGIMNGLGDTMFMPCALAAARRFVWVMEYDVDYAGHWAEFFAPFATDTTDLLTTTVTSPDSEPGWHHWTTARTPASVARTQWRRGFHPIMRASRRLIERYCAAASDPAWGGHHEFVLPTVTVASGLSLRDLRDGATSGRSHVPTYRNTPGDTLLRPGTFIWRPARTAYFHEAPDTFEERARLYHPIKTDHDGWDVAFNARRAARAGA</sequence>
<dbReference type="EMBL" id="JABXXR010000022">
    <property type="protein sequence ID" value="NVN39966.1"/>
    <property type="molecule type" value="Genomic_DNA"/>
</dbReference>
<evidence type="ECO:0000313" key="1">
    <source>
        <dbReference type="EMBL" id="NVN39966.1"/>
    </source>
</evidence>
<dbReference type="Proteomes" id="UP000585665">
    <property type="component" value="Unassembled WGS sequence"/>
</dbReference>
<reference evidence="1 2" key="1">
    <citation type="submission" date="2020-06" db="EMBL/GenBank/DDBJ databases">
        <title>Description of novel acetic acid bacteria.</title>
        <authorList>
            <person name="Sombolestani A."/>
        </authorList>
    </citation>
    <scope>NUCLEOTIDE SEQUENCE [LARGE SCALE GENOMIC DNA]</scope>
    <source>
        <strain evidence="1 2">LMG 27010</strain>
    </source>
</reference>
<comment type="caution">
    <text evidence="1">The sequence shown here is derived from an EMBL/GenBank/DDBJ whole genome shotgun (WGS) entry which is preliminary data.</text>
</comment>
<keyword evidence="2" id="KW-1185">Reference proteome</keyword>
<gene>
    <name evidence="1" type="ORF">HUK82_05235</name>
</gene>
<dbReference type="RefSeq" id="WP_176612940.1">
    <property type="nucleotide sequence ID" value="NZ_JABXXR010000022.1"/>
</dbReference>
<organism evidence="1 2">
    <name type="scientific">Ameyamaea chiangmaiensis</name>
    <dbReference type="NCBI Taxonomy" id="442969"/>
    <lineage>
        <taxon>Bacteria</taxon>
        <taxon>Pseudomonadati</taxon>
        <taxon>Pseudomonadota</taxon>
        <taxon>Alphaproteobacteria</taxon>
        <taxon>Acetobacterales</taxon>
        <taxon>Acetobacteraceae</taxon>
        <taxon>Ameyamaea</taxon>
    </lineage>
</organism>
<accession>A0A850PCE5</accession>
<evidence type="ECO:0000313" key="2">
    <source>
        <dbReference type="Proteomes" id="UP000585665"/>
    </source>
</evidence>